<gene>
    <name evidence="1" type="ORF">AFUS01_LOCUS14023</name>
</gene>
<evidence type="ECO:0000313" key="1">
    <source>
        <dbReference type="EMBL" id="CAG7725039.1"/>
    </source>
</evidence>
<evidence type="ECO:0000313" key="2">
    <source>
        <dbReference type="Proteomes" id="UP000708208"/>
    </source>
</evidence>
<keyword evidence="2" id="KW-1185">Reference proteome</keyword>
<comment type="caution">
    <text evidence="1">The sequence shown here is derived from an EMBL/GenBank/DDBJ whole genome shotgun (WGS) entry which is preliminary data.</text>
</comment>
<reference evidence="1" key="1">
    <citation type="submission" date="2021-06" db="EMBL/GenBank/DDBJ databases">
        <authorList>
            <person name="Hodson N. C."/>
            <person name="Mongue J. A."/>
            <person name="Jaron S. K."/>
        </authorList>
    </citation>
    <scope>NUCLEOTIDE SEQUENCE</scope>
</reference>
<protein>
    <submittedName>
        <fullName evidence="1">Uncharacterized protein</fullName>
    </submittedName>
</protein>
<dbReference type="AlphaFoldDB" id="A0A8J2JRD3"/>
<name>A0A8J2JRD3_9HEXA</name>
<proteinExistence type="predicted"/>
<dbReference type="Proteomes" id="UP000708208">
    <property type="component" value="Unassembled WGS sequence"/>
</dbReference>
<dbReference type="EMBL" id="CAJVCH010116816">
    <property type="protein sequence ID" value="CAG7725039.1"/>
    <property type="molecule type" value="Genomic_DNA"/>
</dbReference>
<accession>A0A8J2JRD3</accession>
<sequence length="66" mass="7595">MSSMDHLILLPTVLLENHTPENLIFKSSRLFKVSKHSSQLSGLQFTNNGTFFVSHIRNEARARAYY</sequence>
<organism evidence="1 2">
    <name type="scientific">Allacma fusca</name>
    <dbReference type="NCBI Taxonomy" id="39272"/>
    <lineage>
        <taxon>Eukaryota</taxon>
        <taxon>Metazoa</taxon>
        <taxon>Ecdysozoa</taxon>
        <taxon>Arthropoda</taxon>
        <taxon>Hexapoda</taxon>
        <taxon>Collembola</taxon>
        <taxon>Symphypleona</taxon>
        <taxon>Sminthuridae</taxon>
        <taxon>Allacma</taxon>
    </lineage>
</organism>